<dbReference type="GO" id="GO:0008270">
    <property type="term" value="F:zinc ion binding"/>
    <property type="evidence" value="ECO:0007669"/>
    <property type="project" value="UniProtKB-KW"/>
</dbReference>
<feature type="compositionally biased region" description="Polar residues" evidence="2">
    <location>
        <begin position="96"/>
        <end position="122"/>
    </location>
</feature>
<name>A0A2J6QMB3_9HELO</name>
<dbReference type="Proteomes" id="UP000235672">
    <property type="component" value="Unassembled WGS sequence"/>
</dbReference>
<feature type="zinc finger region" description="C3H1-type" evidence="1">
    <location>
        <begin position="299"/>
        <end position="328"/>
    </location>
</feature>
<dbReference type="AlphaFoldDB" id="A0A2J6QMB3"/>
<feature type="compositionally biased region" description="Low complexity" evidence="2">
    <location>
        <begin position="72"/>
        <end position="87"/>
    </location>
</feature>
<organism evidence="4 5">
    <name type="scientific">Hyaloscypha hepaticicola</name>
    <dbReference type="NCBI Taxonomy" id="2082293"/>
    <lineage>
        <taxon>Eukaryota</taxon>
        <taxon>Fungi</taxon>
        <taxon>Dikarya</taxon>
        <taxon>Ascomycota</taxon>
        <taxon>Pezizomycotina</taxon>
        <taxon>Leotiomycetes</taxon>
        <taxon>Helotiales</taxon>
        <taxon>Hyaloscyphaceae</taxon>
        <taxon>Hyaloscypha</taxon>
    </lineage>
</organism>
<dbReference type="PROSITE" id="PS50103">
    <property type="entry name" value="ZF_C3H1"/>
    <property type="match status" value="1"/>
</dbReference>
<feature type="compositionally biased region" description="Low complexity" evidence="2">
    <location>
        <begin position="267"/>
        <end position="276"/>
    </location>
</feature>
<keyword evidence="5" id="KW-1185">Reference proteome</keyword>
<keyword evidence="1" id="KW-0479">Metal-binding</keyword>
<keyword evidence="1" id="KW-0862">Zinc</keyword>
<sequence>MSAIETSVASPPCSASSPTNTPACTGSRDTVMTCLLTSTDEESPRSRSSSPRREAMNYNSNSRDRGDRYGPDRPNGSTSGRSSMGSGQVWRRDESPYTSMGSPYHQQASHFNNSAYSPNSPLMTGGYSVPPTPRNRGNSVMNGDSPVPLSTIVPGWAHPTPEQLDTAYAYAIRRPDGQYTRLIPADTLADFDPATIQRRQASAENLIILPPPRALEPSLRQGPEIMIPREVVQALPSNRSSRSHTYQHHARPDLNDATQQQIDAIIAGNPGSASSPPQGPPPGSAPGPAHYPQPYPQRRREKIYCDKWIHEGVCAFTQMGCKYRHEMPMDSATQQLLGLNHGLPTWYRRTYNINAQPPPPLPALPGPAGASHRIEGPWRRLEAGHSEEGYNPESPTMQSHSSHTLTMRGGFGPIGSTHGSQNNFANNPFSPLKIEEEIEDDDKITYRGRDVDSADCFLLLLKANRVSLMLHSEFNVTYLQLGDVVSPLVLNSLLLHIDLSTMTRYRYDFDDSQHDHDIMHMRYGPSLILSSTLVVSITQKVDP</sequence>
<feature type="region of interest" description="Disordered" evidence="2">
    <location>
        <begin position="267"/>
        <end position="295"/>
    </location>
</feature>
<dbReference type="EMBL" id="KZ613466">
    <property type="protein sequence ID" value="PMD27402.1"/>
    <property type="molecule type" value="Genomic_DNA"/>
</dbReference>
<feature type="compositionally biased region" description="Polar residues" evidence="2">
    <location>
        <begin position="27"/>
        <end position="38"/>
    </location>
</feature>
<feature type="compositionally biased region" description="Low complexity" evidence="2">
    <location>
        <begin position="1"/>
        <end position="23"/>
    </location>
</feature>
<evidence type="ECO:0000256" key="1">
    <source>
        <dbReference type="PROSITE-ProRule" id="PRU00723"/>
    </source>
</evidence>
<dbReference type="InterPro" id="IPR000571">
    <property type="entry name" value="Znf_CCCH"/>
</dbReference>
<feature type="compositionally biased region" description="Basic and acidic residues" evidence="2">
    <location>
        <begin position="62"/>
        <end position="71"/>
    </location>
</feature>
<feature type="domain" description="C3H1-type" evidence="3">
    <location>
        <begin position="299"/>
        <end position="328"/>
    </location>
</feature>
<evidence type="ECO:0000259" key="3">
    <source>
        <dbReference type="PROSITE" id="PS50103"/>
    </source>
</evidence>
<dbReference type="OrthoDB" id="5355510at2759"/>
<protein>
    <recommendedName>
        <fullName evidence="3">C3H1-type domain-containing protein</fullName>
    </recommendedName>
</protein>
<feature type="compositionally biased region" description="Pro residues" evidence="2">
    <location>
        <begin position="277"/>
        <end position="295"/>
    </location>
</feature>
<keyword evidence="1" id="KW-0863">Zinc-finger</keyword>
<evidence type="ECO:0000256" key="2">
    <source>
        <dbReference type="SAM" id="MobiDB-lite"/>
    </source>
</evidence>
<gene>
    <name evidence="4" type="ORF">NA56DRAFT_697585</name>
</gene>
<evidence type="ECO:0000313" key="5">
    <source>
        <dbReference type="Proteomes" id="UP000235672"/>
    </source>
</evidence>
<evidence type="ECO:0000313" key="4">
    <source>
        <dbReference type="EMBL" id="PMD27402.1"/>
    </source>
</evidence>
<accession>A0A2J6QMB3</accession>
<proteinExistence type="predicted"/>
<dbReference type="STRING" id="1745343.A0A2J6QMB3"/>
<feature type="region of interest" description="Disordered" evidence="2">
    <location>
        <begin position="1"/>
        <end position="140"/>
    </location>
</feature>
<reference evidence="4 5" key="1">
    <citation type="submission" date="2016-05" db="EMBL/GenBank/DDBJ databases">
        <title>A degradative enzymes factory behind the ericoid mycorrhizal symbiosis.</title>
        <authorList>
            <consortium name="DOE Joint Genome Institute"/>
            <person name="Martino E."/>
            <person name="Morin E."/>
            <person name="Grelet G."/>
            <person name="Kuo A."/>
            <person name="Kohler A."/>
            <person name="Daghino S."/>
            <person name="Barry K."/>
            <person name="Choi C."/>
            <person name="Cichocki N."/>
            <person name="Clum A."/>
            <person name="Copeland A."/>
            <person name="Hainaut M."/>
            <person name="Haridas S."/>
            <person name="Labutti K."/>
            <person name="Lindquist E."/>
            <person name="Lipzen A."/>
            <person name="Khouja H.-R."/>
            <person name="Murat C."/>
            <person name="Ohm R."/>
            <person name="Olson A."/>
            <person name="Spatafora J."/>
            <person name="Veneault-Fourrey C."/>
            <person name="Henrissat B."/>
            <person name="Grigoriev I."/>
            <person name="Martin F."/>
            <person name="Perotto S."/>
        </authorList>
    </citation>
    <scope>NUCLEOTIDE SEQUENCE [LARGE SCALE GENOMIC DNA]</scope>
    <source>
        <strain evidence="4 5">UAMH 7357</strain>
    </source>
</reference>